<protein>
    <submittedName>
        <fullName evidence="1">Uncharacterized protein</fullName>
    </submittedName>
</protein>
<accession>A0A8J1U954</accession>
<comment type="caution">
    <text evidence="1">The sequence shown here is derived from an EMBL/GenBank/DDBJ whole genome shotgun (WGS) entry which is preliminary data.</text>
</comment>
<organism evidence="1 2">
    <name type="scientific">Owenia fusiformis</name>
    <name type="common">Polychaete worm</name>
    <dbReference type="NCBI Taxonomy" id="6347"/>
    <lineage>
        <taxon>Eukaryota</taxon>
        <taxon>Metazoa</taxon>
        <taxon>Spiralia</taxon>
        <taxon>Lophotrochozoa</taxon>
        <taxon>Annelida</taxon>
        <taxon>Polychaeta</taxon>
        <taxon>Sedentaria</taxon>
        <taxon>Canalipalpata</taxon>
        <taxon>Sabellida</taxon>
        <taxon>Oweniida</taxon>
        <taxon>Oweniidae</taxon>
        <taxon>Owenia</taxon>
    </lineage>
</organism>
<sequence>MLGISGGWVSRTSTSGTPCNRINNTISLRIPTLARRQTWSKFWESSSQSRKMSKLHMPSVAYSATSLAAAMMNSVFMFYYVKVFLNRYNISQWWFEVAQIIFMIWNAINDPLFGYWQDNATWTCVKSRRHSILYGAPFFALSFLGPWFPWGSYGKDSIMCGIHLITALCIYDALFTFVLLAQCALFTEMSKRHEDRLRLVKYSQVGSLIGSMSVFICDMASNNLENFLTFQGVCIAIAIIAYVCMTYTGKNANTIYDIQLLGAVEESDSSTRIKDSSGEMLRDSESDSMWSLTLQIIRDRNFICFVLMNFCQVFHTTFNANFISILVDNLIPKEQLPSAMRSSFYAVLMIFPQLIVIFGASLVSSVGSYKIIRMNFILKIIIGLMVYAVGIIHPVFLLIFFLIDSGLSSATFSLFNISLSDIIDDDVEKYGRRHPLSSMIFGTNALITKPAQSFAPMIAVAILNQFGYNALKEGTLNSGSGLQELHAAMFAMATILPVILGAVQLLVWSQYSLRSSHKAIPKYIET</sequence>
<dbReference type="PANTHER" id="PTHR28658">
    <property type="entry name" value="TRANSMEMBRANE PROTEIN 180"/>
    <property type="match status" value="1"/>
</dbReference>
<dbReference type="Pfam" id="PF13347">
    <property type="entry name" value="MFS_2"/>
    <property type="match status" value="1"/>
</dbReference>
<reference evidence="1" key="1">
    <citation type="submission" date="2022-03" db="EMBL/GenBank/DDBJ databases">
        <authorList>
            <person name="Martin C."/>
        </authorList>
    </citation>
    <scope>NUCLEOTIDE SEQUENCE</scope>
</reference>
<dbReference type="SUPFAM" id="SSF103473">
    <property type="entry name" value="MFS general substrate transporter"/>
    <property type="match status" value="1"/>
</dbReference>
<keyword evidence="2" id="KW-1185">Reference proteome</keyword>
<dbReference type="InterPro" id="IPR036259">
    <property type="entry name" value="MFS_trans_sf"/>
</dbReference>
<name>A0A8J1U954_OWEFU</name>
<gene>
    <name evidence="1" type="ORF">OFUS_LOCUS19676</name>
</gene>
<dbReference type="OrthoDB" id="62987at2759"/>
<dbReference type="Gene3D" id="1.20.1250.20">
    <property type="entry name" value="MFS general substrate transporter like domains"/>
    <property type="match status" value="1"/>
</dbReference>
<dbReference type="PANTHER" id="PTHR28658:SF1">
    <property type="entry name" value="MAJOR FACILITATOR SUPERFAMILY DOMAIN CONTAINING 13B"/>
    <property type="match status" value="1"/>
</dbReference>
<dbReference type="AlphaFoldDB" id="A0A8J1U954"/>
<evidence type="ECO:0000313" key="1">
    <source>
        <dbReference type="EMBL" id="CAH1795088.1"/>
    </source>
</evidence>
<dbReference type="EMBL" id="CAIIXF020000009">
    <property type="protein sequence ID" value="CAH1795088.1"/>
    <property type="molecule type" value="Genomic_DNA"/>
</dbReference>
<proteinExistence type="predicted"/>
<dbReference type="InterPro" id="IPR040035">
    <property type="entry name" value="TMEM180"/>
</dbReference>
<dbReference type="Proteomes" id="UP000749559">
    <property type="component" value="Unassembled WGS sequence"/>
</dbReference>
<evidence type="ECO:0000313" key="2">
    <source>
        <dbReference type="Proteomes" id="UP000749559"/>
    </source>
</evidence>